<name>A0A197JL68_9FUNG</name>
<proteinExistence type="predicted"/>
<dbReference type="InterPro" id="IPR000210">
    <property type="entry name" value="BTB/POZ_dom"/>
</dbReference>
<evidence type="ECO:0000256" key="1">
    <source>
        <dbReference type="SAM" id="MobiDB-lite"/>
    </source>
</evidence>
<sequence length="427" mass="47730">MSLVIPSAEATQEVNLKIVSPLLNEDNKTATIRTQTFTCNSHLHIYLTRKPKNMLQVQIQWSSQNYRDLTHYESMRVFPDSSASFVHFHSFASSKAAENGGLINCGCFPAEKVIKGDKYAFDLVLCTDHNLPRKLVPPPPPPPPAPKNHDIIPLLLKDVRSVDVCFTFTSDKVYSNFSLWAHRVVLARHKVFAKLIQQQEEFQALVASMTKAENENENDKEAKFDSDAESTCTMSADGSPTPSSIAAAGDIRSLVIKVHKFSLATFCALLYYIYTDEVDLTIDTNRFAISSNESSLVLRDSATGKSRTVSHWHPTGRSSPWKLKDVTWVELLEAADHYEISDLRANCLEKVISGMSQSNVVDVLFTTSISGIEVRQAAMEFIVKHWVDVFQKGKDGCGGLDPFAAYRGLEECHEVLIELMHMKAERA</sequence>
<feature type="compositionally biased region" description="Polar residues" evidence="1">
    <location>
        <begin position="229"/>
        <end position="239"/>
    </location>
</feature>
<reference evidence="3 4" key="1">
    <citation type="submission" date="2016-05" db="EMBL/GenBank/DDBJ databases">
        <title>Genome sequencing reveals origins of a unique bacterial endosymbiosis in the earliest lineages of terrestrial Fungi.</title>
        <authorList>
            <consortium name="DOE Joint Genome Institute"/>
            <person name="Uehling J."/>
            <person name="Gryganskyi A."/>
            <person name="Hameed K."/>
            <person name="Tschaplinski T."/>
            <person name="Misztal P."/>
            <person name="Wu S."/>
            <person name="Desiro A."/>
            <person name="Vande Pol N."/>
            <person name="Du Z.-Y."/>
            <person name="Zienkiewicz A."/>
            <person name="Zienkiewicz K."/>
            <person name="Morin E."/>
            <person name="Tisserant E."/>
            <person name="Splivallo R."/>
            <person name="Hainaut M."/>
            <person name="Henrissat B."/>
            <person name="Ohm R."/>
            <person name="Kuo A."/>
            <person name="Yan J."/>
            <person name="Lipzen A."/>
            <person name="Nolan M."/>
            <person name="Labutti K."/>
            <person name="Barry K."/>
            <person name="Goldstein A."/>
            <person name="Labbe J."/>
            <person name="Schadt C."/>
            <person name="Tuskan G."/>
            <person name="Grigoriev I."/>
            <person name="Martin F."/>
            <person name="Vilgalys R."/>
            <person name="Bonito G."/>
        </authorList>
    </citation>
    <scope>NUCLEOTIDE SEQUENCE [LARGE SCALE GENOMIC DNA]</scope>
    <source>
        <strain evidence="3 4">AG-77</strain>
    </source>
</reference>
<dbReference type="PROSITE" id="PS50097">
    <property type="entry name" value="BTB"/>
    <property type="match status" value="1"/>
</dbReference>
<protein>
    <recommendedName>
        <fullName evidence="2">BTB domain-containing protein</fullName>
    </recommendedName>
</protein>
<evidence type="ECO:0000259" key="2">
    <source>
        <dbReference type="PROSITE" id="PS50097"/>
    </source>
</evidence>
<feature type="compositionally biased region" description="Basic and acidic residues" evidence="1">
    <location>
        <begin position="215"/>
        <end position="226"/>
    </location>
</feature>
<accession>A0A197JL68</accession>
<dbReference type="AlphaFoldDB" id="A0A197JL68"/>
<dbReference type="SUPFAM" id="SSF54695">
    <property type="entry name" value="POZ domain"/>
    <property type="match status" value="1"/>
</dbReference>
<feature type="domain" description="BTB" evidence="2">
    <location>
        <begin position="162"/>
        <end position="282"/>
    </location>
</feature>
<gene>
    <name evidence="3" type="ORF">K457DRAFT_140882</name>
</gene>
<dbReference type="Gene3D" id="3.30.710.10">
    <property type="entry name" value="Potassium Channel Kv1.1, Chain A"/>
    <property type="match status" value="1"/>
</dbReference>
<dbReference type="InterPro" id="IPR011333">
    <property type="entry name" value="SKP1/BTB/POZ_sf"/>
</dbReference>
<feature type="region of interest" description="Disordered" evidence="1">
    <location>
        <begin position="215"/>
        <end position="239"/>
    </location>
</feature>
<keyword evidence="4" id="KW-1185">Reference proteome</keyword>
<evidence type="ECO:0000313" key="4">
    <source>
        <dbReference type="Proteomes" id="UP000078512"/>
    </source>
</evidence>
<dbReference type="OrthoDB" id="6359816at2759"/>
<dbReference type="EMBL" id="KV442075">
    <property type="protein sequence ID" value="OAQ25713.1"/>
    <property type="molecule type" value="Genomic_DNA"/>
</dbReference>
<dbReference type="Proteomes" id="UP000078512">
    <property type="component" value="Unassembled WGS sequence"/>
</dbReference>
<organism evidence="3 4">
    <name type="scientific">Linnemannia elongata AG-77</name>
    <dbReference type="NCBI Taxonomy" id="1314771"/>
    <lineage>
        <taxon>Eukaryota</taxon>
        <taxon>Fungi</taxon>
        <taxon>Fungi incertae sedis</taxon>
        <taxon>Mucoromycota</taxon>
        <taxon>Mortierellomycotina</taxon>
        <taxon>Mortierellomycetes</taxon>
        <taxon>Mortierellales</taxon>
        <taxon>Mortierellaceae</taxon>
        <taxon>Linnemannia</taxon>
    </lineage>
</organism>
<dbReference type="PANTHER" id="PTHR24413">
    <property type="entry name" value="SPECKLE-TYPE POZ PROTEIN"/>
    <property type="match status" value="1"/>
</dbReference>
<evidence type="ECO:0000313" key="3">
    <source>
        <dbReference type="EMBL" id="OAQ25713.1"/>
    </source>
</evidence>